<evidence type="ECO:0000256" key="1">
    <source>
        <dbReference type="ARBA" id="ARBA00009861"/>
    </source>
</evidence>
<dbReference type="GO" id="GO:0016746">
    <property type="term" value="F:acyltransferase activity"/>
    <property type="evidence" value="ECO:0007669"/>
    <property type="project" value="UniProtKB-KW"/>
</dbReference>
<sequence>MAMNIETQSINFIKPFIPTPSNLRHYKIGFLDELAPSMNIRVVLFFSQIDNPTFVTELQQSLAKTLTPFYPLAGRYIDEICTIDCNDEGVEFITAKVNIKLQDVLDNEANLKFVDQLIPTTMISGDATNPLLAIQVTMFKDGGMTLGVSVVHKIVDMSSLCTFITEWASMNREKNDQVEFAKPVFVSSTLFPGRCYKPVPVQPISDNDMSRKYIRKKYLFSESALLNMKANHHNWSKVQLVSAIIWKGLIDVDQANNNQRVSILLQAVNIRGRTKSLIPKNSCGNIWGFLATEAGNVETVEGLADRLTDNVKKTLNNISKVDHNTEEGKLMILDTFSLPNIEKPTNVVTLTSWCKFPFYEVDFGFGKASWVAPGCVPIVNTVCLIDEARGNGIEAHVLLEAKDVPCFEKALQDFFSCLDLSFSSV</sequence>
<evidence type="ECO:0000313" key="5">
    <source>
        <dbReference type="Proteomes" id="UP001229421"/>
    </source>
</evidence>
<keyword evidence="3" id="KW-0012">Acyltransferase</keyword>
<keyword evidence="2" id="KW-0808">Transferase</keyword>
<dbReference type="PANTHER" id="PTHR31623:SF70">
    <property type="entry name" value="TRANSFERASE, CHLORAMPHENICOL ACETYLTRANSFERASE-LIKE DOMAIN PROTEIN"/>
    <property type="match status" value="1"/>
</dbReference>
<reference evidence="4" key="1">
    <citation type="journal article" date="2023" name="bioRxiv">
        <title>Improved chromosome-level genome assembly for marigold (Tagetes erecta).</title>
        <authorList>
            <person name="Jiang F."/>
            <person name="Yuan L."/>
            <person name="Wang S."/>
            <person name="Wang H."/>
            <person name="Xu D."/>
            <person name="Wang A."/>
            <person name="Fan W."/>
        </authorList>
    </citation>
    <scope>NUCLEOTIDE SEQUENCE</scope>
    <source>
        <strain evidence="4">WSJ</strain>
        <tissue evidence="4">Leaf</tissue>
    </source>
</reference>
<evidence type="ECO:0008006" key="6">
    <source>
        <dbReference type="Google" id="ProtNLM"/>
    </source>
</evidence>
<evidence type="ECO:0000313" key="4">
    <source>
        <dbReference type="EMBL" id="KAK1437736.1"/>
    </source>
</evidence>
<dbReference type="AlphaFoldDB" id="A0AAD8LEI5"/>
<dbReference type="Proteomes" id="UP001229421">
    <property type="component" value="Unassembled WGS sequence"/>
</dbReference>
<proteinExistence type="inferred from homology"/>
<evidence type="ECO:0000256" key="3">
    <source>
        <dbReference type="ARBA" id="ARBA00023315"/>
    </source>
</evidence>
<accession>A0AAD8LEI5</accession>
<dbReference type="Pfam" id="PF02458">
    <property type="entry name" value="Transferase"/>
    <property type="match status" value="1"/>
</dbReference>
<comment type="caution">
    <text evidence="4">The sequence shown here is derived from an EMBL/GenBank/DDBJ whole genome shotgun (WGS) entry which is preliminary data.</text>
</comment>
<dbReference type="Gene3D" id="3.30.559.10">
    <property type="entry name" value="Chloramphenicol acetyltransferase-like domain"/>
    <property type="match status" value="2"/>
</dbReference>
<dbReference type="EMBL" id="JAUHHV010000001">
    <property type="protein sequence ID" value="KAK1437736.1"/>
    <property type="molecule type" value="Genomic_DNA"/>
</dbReference>
<protein>
    <recommendedName>
        <fullName evidence="6">Transferase, Chloramphenicol acetyltransferase-like domain protein</fullName>
    </recommendedName>
</protein>
<evidence type="ECO:0000256" key="2">
    <source>
        <dbReference type="ARBA" id="ARBA00022679"/>
    </source>
</evidence>
<gene>
    <name evidence="4" type="ORF">QVD17_03534</name>
</gene>
<keyword evidence="5" id="KW-1185">Reference proteome</keyword>
<dbReference type="PANTHER" id="PTHR31623">
    <property type="entry name" value="F21J9.9"/>
    <property type="match status" value="1"/>
</dbReference>
<name>A0AAD8LEI5_TARER</name>
<organism evidence="4 5">
    <name type="scientific">Tagetes erecta</name>
    <name type="common">African marigold</name>
    <dbReference type="NCBI Taxonomy" id="13708"/>
    <lineage>
        <taxon>Eukaryota</taxon>
        <taxon>Viridiplantae</taxon>
        <taxon>Streptophyta</taxon>
        <taxon>Embryophyta</taxon>
        <taxon>Tracheophyta</taxon>
        <taxon>Spermatophyta</taxon>
        <taxon>Magnoliopsida</taxon>
        <taxon>eudicotyledons</taxon>
        <taxon>Gunneridae</taxon>
        <taxon>Pentapetalae</taxon>
        <taxon>asterids</taxon>
        <taxon>campanulids</taxon>
        <taxon>Asterales</taxon>
        <taxon>Asteraceae</taxon>
        <taxon>Asteroideae</taxon>
        <taxon>Heliantheae alliance</taxon>
        <taxon>Tageteae</taxon>
        <taxon>Tagetes</taxon>
    </lineage>
</organism>
<dbReference type="InterPro" id="IPR023213">
    <property type="entry name" value="CAT-like_dom_sf"/>
</dbReference>
<comment type="similarity">
    <text evidence="1">Belongs to the plant acyltransferase family.</text>
</comment>